<dbReference type="EMBL" id="BDGJ01000090">
    <property type="protein sequence ID" value="GAW92694.1"/>
    <property type="molecule type" value="Genomic_DNA"/>
</dbReference>
<evidence type="ECO:0000259" key="1">
    <source>
        <dbReference type="PROSITE" id="PS51918"/>
    </source>
</evidence>
<dbReference type="SFLD" id="SFLDG01082">
    <property type="entry name" value="B12-binding_domain_containing"/>
    <property type="match status" value="1"/>
</dbReference>
<dbReference type="AlphaFoldDB" id="A0A1Z5HT49"/>
<dbReference type="PANTHER" id="PTHR13932">
    <property type="entry name" value="COPROPORPHYRINIGEN III OXIDASE"/>
    <property type="match status" value="1"/>
</dbReference>
<organism evidence="2 3">
    <name type="scientific">Calderihabitans maritimus</name>
    <dbReference type="NCBI Taxonomy" id="1246530"/>
    <lineage>
        <taxon>Bacteria</taxon>
        <taxon>Bacillati</taxon>
        <taxon>Bacillota</taxon>
        <taxon>Clostridia</taxon>
        <taxon>Neomoorellales</taxon>
        <taxon>Calderihabitantaceae</taxon>
        <taxon>Calderihabitans</taxon>
    </lineage>
</organism>
<dbReference type="Proteomes" id="UP000197032">
    <property type="component" value="Unassembled WGS sequence"/>
</dbReference>
<dbReference type="NCBIfam" id="TIGR03994">
    <property type="entry name" value="rSAM_HemZ"/>
    <property type="match status" value="1"/>
</dbReference>
<proteinExistence type="predicted"/>
<dbReference type="PROSITE" id="PS51918">
    <property type="entry name" value="RADICAL_SAM"/>
    <property type="match status" value="1"/>
</dbReference>
<dbReference type="SFLD" id="SFLDF00310">
    <property type="entry name" value="oxygen-independent_coproporphy"/>
    <property type="match status" value="1"/>
</dbReference>
<dbReference type="GO" id="GO:0006779">
    <property type="term" value="P:porphyrin-containing compound biosynthetic process"/>
    <property type="evidence" value="ECO:0007669"/>
    <property type="project" value="TreeGrafter"/>
</dbReference>
<dbReference type="SFLD" id="SFLDG01065">
    <property type="entry name" value="anaerobic_coproporphyrinogen-I"/>
    <property type="match status" value="1"/>
</dbReference>
<dbReference type="SMART" id="SM00729">
    <property type="entry name" value="Elp3"/>
    <property type="match status" value="1"/>
</dbReference>
<comment type="caution">
    <text evidence="2">The sequence shown here is derived from an EMBL/GenBank/DDBJ whole genome shotgun (WGS) entry which is preliminary data.</text>
</comment>
<sequence length="497" mass="56630">MIIWVKVPRSDYLKTVEDVIRLFFPTVNLRLGEAAFYSSTEEATLRLEVTGRAAVTVRGTFYWKDQATDQVITETLEGDRENELRRLLRLVVRKLLEKVTGKYPGPWGILTGTRPVKIVNRLLDQGLSGKKVVDRLTNQYAVRRDKAELLLEVARRQRLFFLPGREAARTVSVYIGIPFCPTRCLYCSFPAYSLERHKSVVDVYLNALAEEIKAVGRAVKEQGMRVQSIYVGGGTPTSLTESQLERVLLLVEQNFVSGQTLEFTVEGGRPDTLSRKKLELCKRYGVNRISVNPQSMNDKTLEVIGRAHSAEEVKEAVYLVRELDFPVLNMDIIIGLPGETAEDVARTLENISGMKPENLTVHTMAVKRASYLNRQREFYELPDEKEVTKMLAFTKHYAREMGMHPYYLYRQKRILANLENVGYSLPGKESIYNIQMMEERQVILGLGAGAASKYVDWRDYSLVPGYNPKDPVVYASRINELIQQKIDKIRAIGYNVS</sequence>
<dbReference type="OrthoDB" id="9808022at2"/>
<dbReference type="GO" id="GO:0051539">
    <property type="term" value="F:4 iron, 4 sulfur cluster binding"/>
    <property type="evidence" value="ECO:0007669"/>
    <property type="project" value="TreeGrafter"/>
</dbReference>
<dbReference type="Pfam" id="PF04055">
    <property type="entry name" value="Radical_SAM"/>
    <property type="match status" value="1"/>
</dbReference>
<dbReference type="InterPro" id="IPR023404">
    <property type="entry name" value="rSAM_horseshoe"/>
</dbReference>
<dbReference type="InterPro" id="IPR023995">
    <property type="entry name" value="HemZ"/>
</dbReference>
<dbReference type="SUPFAM" id="SSF102114">
    <property type="entry name" value="Radical SAM enzymes"/>
    <property type="match status" value="1"/>
</dbReference>
<dbReference type="GO" id="GO:0003824">
    <property type="term" value="F:catalytic activity"/>
    <property type="evidence" value="ECO:0007669"/>
    <property type="project" value="InterPro"/>
</dbReference>
<evidence type="ECO:0000313" key="2">
    <source>
        <dbReference type="EMBL" id="GAW92694.1"/>
    </source>
</evidence>
<keyword evidence="3" id="KW-1185">Reference proteome</keyword>
<dbReference type="Gene3D" id="3.80.30.20">
    <property type="entry name" value="tm_1862 like domain"/>
    <property type="match status" value="1"/>
</dbReference>
<gene>
    <name evidence="2" type="ORF">KKC1_18440</name>
</gene>
<feature type="domain" description="Radical SAM core" evidence="1">
    <location>
        <begin position="165"/>
        <end position="404"/>
    </location>
</feature>
<dbReference type="InterPro" id="IPR006638">
    <property type="entry name" value="Elp3/MiaA/NifB-like_rSAM"/>
</dbReference>
<reference evidence="3" key="1">
    <citation type="journal article" date="2017" name="Appl. Environ. Microbiol.">
        <title>Genomic analysis of Calderihabitans maritimus KKC1, a thermophilic hydrogenogenic carboxydotrophic bacterium isolated from marine sediment.</title>
        <authorList>
            <person name="Omae K."/>
            <person name="Yoneda Y."/>
            <person name="Fukuyama Y."/>
            <person name="Yoshida T."/>
            <person name="Sako Y."/>
        </authorList>
    </citation>
    <scope>NUCLEOTIDE SEQUENCE [LARGE SCALE GENOMIC DNA]</scope>
    <source>
        <strain evidence="3">KKC1</strain>
    </source>
</reference>
<dbReference type="InterPro" id="IPR058240">
    <property type="entry name" value="rSAM_sf"/>
</dbReference>
<dbReference type="InterPro" id="IPR034505">
    <property type="entry name" value="Coproporphyrinogen-III_oxidase"/>
</dbReference>
<dbReference type="GO" id="GO:0005737">
    <property type="term" value="C:cytoplasm"/>
    <property type="evidence" value="ECO:0007669"/>
    <property type="project" value="TreeGrafter"/>
</dbReference>
<name>A0A1Z5HT49_9FIRM</name>
<accession>A0A1Z5HT49</accession>
<dbReference type="PANTHER" id="PTHR13932:SF1">
    <property type="entry name" value="OXYGEN-INDEPENDENT COPROPORPHYRINOGEN-III OXIDASE-LIKE PROTEIN HEMZ"/>
    <property type="match status" value="1"/>
</dbReference>
<dbReference type="InterPro" id="IPR007197">
    <property type="entry name" value="rSAM"/>
</dbReference>
<evidence type="ECO:0000313" key="3">
    <source>
        <dbReference type="Proteomes" id="UP000197032"/>
    </source>
</evidence>
<dbReference type="SFLD" id="SFLDS00029">
    <property type="entry name" value="Radical_SAM"/>
    <property type="match status" value="1"/>
</dbReference>
<protein>
    <submittedName>
        <fullName evidence="2">Coproporphyrinogen III oxidase</fullName>
    </submittedName>
</protein>
<dbReference type="CDD" id="cd01335">
    <property type="entry name" value="Radical_SAM"/>
    <property type="match status" value="1"/>
</dbReference>
<dbReference type="RefSeq" id="WP_088553984.1">
    <property type="nucleotide sequence ID" value="NZ_BDGJ01000090.1"/>
</dbReference>